<evidence type="ECO:0000313" key="3">
    <source>
        <dbReference type="Proteomes" id="UP001519460"/>
    </source>
</evidence>
<gene>
    <name evidence="2" type="ORF">BaRGS_00021442</name>
</gene>
<feature type="compositionally biased region" description="Polar residues" evidence="1">
    <location>
        <begin position="73"/>
        <end position="82"/>
    </location>
</feature>
<feature type="region of interest" description="Disordered" evidence="1">
    <location>
        <begin position="1"/>
        <end position="27"/>
    </location>
</feature>
<sequence>MERNCFCCSPDGPSPVQPSSRLVPSPAGRMDVDSALCELDDLQSVTSSIGAMSCSSDTVHSSHGERKPRMRSLSESQASSMPGPSRSHSESSFFQKRAHNGIGRTSRRFCLLGTKMLCGSSSLPRKLPGYQLVQKNSAYVSDIVTSSTVPTPLLENPSFPPTWNSLDSGRGSYSENTSELPPCPSSMVSYRDSDVLEERSRYRRLARVRLDRSRRLRQPYLIPLRMCQSMQEDSLTGVGDLLSEANYSQGSKSTTASPVKQESDQGLGTPSCSHSLVRSRSFDNLALARLRLTDAIEAKSDQGDPQAVDQVATGLKNLQMV</sequence>
<organism evidence="2 3">
    <name type="scientific">Batillaria attramentaria</name>
    <dbReference type="NCBI Taxonomy" id="370345"/>
    <lineage>
        <taxon>Eukaryota</taxon>
        <taxon>Metazoa</taxon>
        <taxon>Spiralia</taxon>
        <taxon>Lophotrochozoa</taxon>
        <taxon>Mollusca</taxon>
        <taxon>Gastropoda</taxon>
        <taxon>Caenogastropoda</taxon>
        <taxon>Sorbeoconcha</taxon>
        <taxon>Cerithioidea</taxon>
        <taxon>Batillariidae</taxon>
        <taxon>Batillaria</taxon>
    </lineage>
</organism>
<feature type="region of interest" description="Disordered" evidence="1">
    <location>
        <begin position="53"/>
        <end position="97"/>
    </location>
</feature>
<reference evidence="2 3" key="1">
    <citation type="journal article" date="2023" name="Sci. Data">
        <title>Genome assembly of the Korean intertidal mud-creeper Batillaria attramentaria.</title>
        <authorList>
            <person name="Patra A.K."/>
            <person name="Ho P.T."/>
            <person name="Jun S."/>
            <person name="Lee S.J."/>
            <person name="Kim Y."/>
            <person name="Won Y.J."/>
        </authorList>
    </citation>
    <scope>NUCLEOTIDE SEQUENCE [LARGE SCALE GENOMIC DNA]</scope>
    <source>
        <strain evidence="2">Wonlab-2016</strain>
    </source>
</reference>
<feature type="region of interest" description="Disordered" evidence="1">
    <location>
        <begin position="248"/>
        <end position="273"/>
    </location>
</feature>
<dbReference type="AlphaFoldDB" id="A0ABD0KK14"/>
<dbReference type="Proteomes" id="UP001519460">
    <property type="component" value="Unassembled WGS sequence"/>
</dbReference>
<accession>A0ABD0KK14</accession>
<name>A0ABD0KK14_9CAEN</name>
<keyword evidence="3" id="KW-1185">Reference proteome</keyword>
<dbReference type="EMBL" id="JACVVK020000166">
    <property type="protein sequence ID" value="KAK7487353.1"/>
    <property type="molecule type" value="Genomic_DNA"/>
</dbReference>
<comment type="caution">
    <text evidence="2">The sequence shown here is derived from an EMBL/GenBank/DDBJ whole genome shotgun (WGS) entry which is preliminary data.</text>
</comment>
<evidence type="ECO:0000256" key="1">
    <source>
        <dbReference type="SAM" id="MobiDB-lite"/>
    </source>
</evidence>
<evidence type="ECO:0000313" key="2">
    <source>
        <dbReference type="EMBL" id="KAK7487353.1"/>
    </source>
</evidence>
<proteinExistence type="predicted"/>
<protein>
    <submittedName>
        <fullName evidence="2">Uncharacterized protein</fullName>
    </submittedName>
</protein>